<keyword evidence="8" id="KW-0378">Hydrolase</keyword>
<dbReference type="Pfam" id="PF02127">
    <property type="entry name" value="Peptidase_M18"/>
    <property type="match status" value="1"/>
</dbReference>
<dbReference type="EC" id="3.4.11.21" evidence="4"/>
<feature type="compositionally biased region" description="Polar residues" evidence="11">
    <location>
        <begin position="31"/>
        <end position="48"/>
    </location>
</feature>
<feature type="region of interest" description="Disordered" evidence="11">
    <location>
        <begin position="21"/>
        <end position="48"/>
    </location>
</feature>
<evidence type="ECO:0000256" key="7">
    <source>
        <dbReference type="ARBA" id="ARBA00022723"/>
    </source>
</evidence>
<keyword evidence="9" id="KW-0862">Zinc</keyword>
<dbReference type="SUPFAM" id="SSF53187">
    <property type="entry name" value="Zn-dependent exopeptidases"/>
    <property type="match status" value="1"/>
</dbReference>
<evidence type="ECO:0000256" key="11">
    <source>
        <dbReference type="SAM" id="MobiDB-lite"/>
    </source>
</evidence>
<accession>A0A1B7P4M8</accession>
<comment type="cofactor">
    <cofactor evidence="2">
        <name>Zn(2+)</name>
        <dbReference type="ChEBI" id="CHEBI:29105"/>
    </cofactor>
</comment>
<protein>
    <recommendedName>
        <fullName evidence="4">aspartyl aminopeptidase</fullName>
        <ecNumber evidence="4">3.4.11.21</ecNumber>
    </recommendedName>
</protein>
<dbReference type="GO" id="GO:0070006">
    <property type="term" value="F:metalloaminopeptidase activity"/>
    <property type="evidence" value="ECO:0007669"/>
    <property type="project" value="TreeGrafter"/>
</dbReference>
<keyword evidence="10" id="KW-0482">Metalloprotease</keyword>
<evidence type="ECO:0000256" key="9">
    <source>
        <dbReference type="ARBA" id="ARBA00022833"/>
    </source>
</evidence>
<reference evidence="12 13" key="1">
    <citation type="submission" date="2015-07" db="EMBL/GenBank/DDBJ databases">
        <title>Emmonsia species relationships and genome sequence.</title>
        <authorList>
            <person name="Cuomo C.A."/>
            <person name="Schwartz I.S."/>
            <person name="Kenyon C."/>
            <person name="de Hoog G.S."/>
            <person name="Govender N.P."/>
            <person name="Botha A."/>
            <person name="Moreno L."/>
            <person name="de Vries M."/>
            <person name="Munoz J.F."/>
            <person name="Stielow J.B."/>
        </authorList>
    </citation>
    <scope>NUCLEOTIDE SEQUENCE [LARGE SCALE GENOMIC DNA]</scope>
    <source>
        <strain evidence="12 13">CBS 136260</strain>
    </source>
</reference>
<dbReference type="STRING" id="1658172.A0A1B7P4M8"/>
<evidence type="ECO:0000256" key="3">
    <source>
        <dbReference type="ARBA" id="ARBA00008290"/>
    </source>
</evidence>
<dbReference type="EMBL" id="LGUA01000118">
    <property type="protein sequence ID" value="OAX83963.1"/>
    <property type="molecule type" value="Genomic_DNA"/>
</dbReference>
<dbReference type="AlphaFoldDB" id="A0A1B7P4M8"/>
<evidence type="ECO:0000256" key="6">
    <source>
        <dbReference type="ARBA" id="ARBA00022670"/>
    </source>
</evidence>
<dbReference type="GO" id="GO:0006508">
    <property type="term" value="P:proteolysis"/>
    <property type="evidence" value="ECO:0007669"/>
    <property type="project" value="UniProtKB-KW"/>
</dbReference>
<evidence type="ECO:0000313" key="13">
    <source>
        <dbReference type="Proteomes" id="UP000091918"/>
    </source>
</evidence>
<keyword evidence="6" id="KW-0645">Protease</keyword>
<comment type="catalytic activity">
    <reaction evidence="1">
        <text>Release of an N-terminal aspartate or glutamate from a peptide, with a preference for aspartate.</text>
        <dbReference type="EC" id="3.4.11.21"/>
    </reaction>
</comment>
<dbReference type="SUPFAM" id="SSF101821">
    <property type="entry name" value="Aminopeptidase/glucanase lid domain"/>
    <property type="match status" value="1"/>
</dbReference>
<dbReference type="GO" id="GO:0008270">
    <property type="term" value="F:zinc ion binding"/>
    <property type="evidence" value="ECO:0007669"/>
    <property type="project" value="InterPro"/>
</dbReference>
<organism evidence="12 13">
    <name type="scientific">Emergomyces africanus</name>
    <dbReference type="NCBI Taxonomy" id="1955775"/>
    <lineage>
        <taxon>Eukaryota</taxon>
        <taxon>Fungi</taxon>
        <taxon>Dikarya</taxon>
        <taxon>Ascomycota</taxon>
        <taxon>Pezizomycotina</taxon>
        <taxon>Eurotiomycetes</taxon>
        <taxon>Eurotiomycetidae</taxon>
        <taxon>Onygenales</taxon>
        <taxon>Ajellomycetaceae</taxon>
        <taxon>Emergomyces</taxon>
    </lineage>
</organism>
<dbReference type="PANTHER" id="PTHR28570:SF3">
    <property type="entry name" value="ASPARTYL AMINOPEPTIDASE"/>
    <property type="match status" value="1"/>
</dbReference>
<proteinExistence type="inferred from homology"/>
<evidence type="ECO:0000256" key="10">
    <source>
        <dbReference type="ARBA" id="ARBA00023049"/>
    </source>
</evidence>
<keyword evidence="7" id="KW-0479">Metal-binding</keyword>
<evidence type="ECO:0000256" key="4">
    <source>
        <dbReference type="ARBA" id="ARBA00011965"/>
    </source>
</evidence>
<keyword evidence="5 12" id="KW-0031">Aminopeptidase</keyword>
<dbReference type="GO" id="GO:0000324">
    <property type="term" value="C:fungal-type vacuole"/>
    <property type="evidence" value="ECO:0007669"/>
    <property type="project" value="TreeGrafter"/>
</dbReference>
<comment type="caution">
    <text evidence="12">The sequence shown here is derived from an EMBL/GenBank/DDBJ whole genome shotgun (WGS) entry which is preliminary data.</text>
</comment>
<evidence type="ECO:0000256" key="2">
    <source>
        <dbReference type="ARBA" id="ARBA00001947"/>
    </source>
</evidence>
<comment type="similarity">
    <text evidence="3">Belongs to the peptidase M18 family.</text>
</comment>
<dbReference type="Gene3D" id="3.40.630.10">
    <property type="entry name" value="Zn peptidases"/>
    <property type="match status" value="1"/>
</dbReference>
<dbReference type="Gene3D" id="2.30.250.10">
    <property type="entry name" value="Aminopeptidase i, Domain 2"/>
    <property type="match status" value="1"/>
</dbReference>
<dbReference type="InterPro" id="IPR023358">
    <property type="entry name" value="Peptidase_M18_dom2"/>
</dbReference>
<evidence type="ECO:0000256" key="1">
    <source>
        <dbReference type="ARBA" id="ARBA00001335"/>
    </source>
</evidence>
<dbReference type="OrthoDB" id="9880441at2759"/>
<dbReference type="InterPro" id="IPR001948">
    <property type="entry name" value="Peptidase_M18"/>
</dbReference>
<evidence type="ECO:0000313" key="12">
    <source>
        <dbReference type="EMBL" id="OAX83963.1"/>
    </source>
</evidence>
<dbReference type="PANTHER" id="PTHR28570">
    <property type="entry name" value="ASPARTYL AMINOPEPTIDASE"/>
    <property type="match status" value="1"/>
</dbReference>
<keyword evidence="13" id="KW-1185">Reference proteome</keyword>
<evidence type="ECO:0000256" key="8">
    <source>
        <dbReference type="ARBA" id="ARBA00022801"/>
    </source>
</evidence>
<dbReference type="Proteomes" id="UP000091918">
    <property type="component" value="Unassembled WGS sequence"/>
</dbReference>
<sequence>MISKVWGESLSTARRSIRSLGRASTALPAQPTAQLNGPSHQPQSEAQESLNNWHMVSHPRRLSSSSFSASSASATMKDIIFKAQANDFLSFVNASPTPFHAVASASRRLIDAGFQEVKERDSWASSCKPGGKYYVTRNGSTIIAFAIGKKWKPGNSISMVGAHTDSPCLRIKPVSKKSGDGFVQVGVETYGGGIWHTCKNTLCIPGDCIGC</sequence>
<name>A0A1B7P4M8_9EURO</name>
<evidence type="ECO:0000256" key="5">
    <source>
        <dbReference type="ARBA" id="ARBA00022438"/>
    </source>
</evidence>
<gene>
    <name evidence="12" type="ORF">ACJ72_01665</name>
</gene>